<dbReference type="InterPro" id="IPR009057">
    <property type="entry name" value="Homeodomain-like_sf"/>
</dbReference>
<dbReference type="SMART" id="SM00342">
    <property type="entry name" value="HTH_ARAC"/>
    <property type="match status" value="1"/>
</dbReference>
<evidence type="ECO:0000256" key="3">
    <source>
        <dbReference type="ARBA" id="ARBA00023163"/>
    </source>
</evidence>
<protein>
    <submittedName>
        <fullName evidence="5">Helix-turn-helix domain-containing protein</fullName>
    </submittedName>
</protein>
<evidence type="ECO:0000313" key="6">
    <source>
        <dbReference type="Proteomes" id="UP001149400"/>
    </source>
</evidence>
<sequence length="296" mass="33543">MLNTTTQIDTFSYLVLFDIAGRLDGKLNTECHHALPCSDMPLLAWCTPKERVEIVVEGAVDMIYSQGSGERGLMRMLPGDVLRVAAHGWNLPYADEANTLSICCRGEKLGLSYNHWQDGRCISLAKWAMPLTSLNALLFGLTSEVKGLGDVKLDVLLRAISSTLSANASDVSKQKQLFHQILTYMRCHFHESICRESVAEHFCISSSYLSHLFQQHSDIGFNEYINRERFAHAQHLLIEKGLRVKQVALESGFVDADYFCRLFKRLAGMTPTQYRQQYIRQQQSFSHAFTHELFSA</sequence>
<dbReference type="InterPro" id="IPR018060">
    <property type="entry name" value="HTH_AraC"/>
</dbReference>
<keyword evidence="6" id="KW-1185">Reference proteome</keyword>
<dbReference type="Gene3D" id="1.10.10.60">
    <property type="entry name" value="Homeodomain-like"/>
    <property type="match status" value="2"/>
</dbReference>
<dbReference type="SUPFAM" id="SSF46689">
    <property type="entry name" value="Homeodomain-like"/>
    <property type="match status" value="2"/>
</dbReference>
<dbReference type="PROSITE" id="PS01124">
    <property type="entry name" value="HTH_ARAC_FAMILY_2"/>
    <property type="match status" value="1"/>
</dbReference>
<gene>
    <name evidence="5" type="ORF">LRP50_05365</name>
</gene>
<reference evidence="5" key="1">
    <citation type="submission" date="2021-12" db="EMBL/GenBank/DDBJ databases">
        <title>Enterovibrio ZSDZ35 sp. nov. and Enterovibrio ZSDZ42 sp. nov., isolated from coastal seawater in Qingdao.</title>
        <authorList>
            <person name="Zhang P."/>
        </authorList>
    </citation>
    <scope>NUCLEOTIDE SEQUENCE</scope>
    <source>
        <strain evidence="5">ZSDZ42</strain>
    </source>
</reference>
<organism evidence="5 6">
    <name type="scientific">Enterovibrio gelatinilyticus</name>
    <dbReference type="NCBI Taxonomy" id="2899819"/>
    <lineage>
        <taxon>Bacteria</taxon>
        <taxon>Pseudomonadati</taxon>
        <taxon>Pseudomonadota</taxon>
        <taxon>Gammaproteobacteria</taxon>
        <taxon>Vibrionales</taxon>
        <taxon>Vibrionaceae</taxon>
        <taxon>Enterovibrio</taxon>
    </lineage>
</organism>
<dbReference type="PANTHER" id="PTHR43280">
    <property type="entry name" value="ARAC-FAMILY TRANSCRIPTIONAL REGULATOR"/>
    <property type="match status" value="1"/>
</dbReference>
<dbReference type="EMBL" id="JAJUBC010000004">
    <property type="protein sequence ID" value="MDD1792556.1"/>
    <property type="molecule type" value="Genomic_DNA"/>
</dbReference>
<feature type="domain" description="HTH araC/xylS-type" evidence="4">
    <location>
        <begin position="179"/>
        <end position="277"/>
    </location>
</feature>
<keyword evidence="3" id="KW-0804">Transcription</keyword>
<comment type="caution">
    <text evidence="5">The sequence shown here is derived from an EMBL/GenBank/DDBJ whole genome shotgun (WGS) entry which is preliminary data.</text>
</comment>
<proteinExistence type="predicted"/>
<evidence type="ECO:0000256" key="2">
    <source>
        <dbReference type="ARBA" id="ARBA00023125"/>
    </source>
</evidence>
<dbReference type="Proteomes" id="UP001149400">
    <property type="component" value="Unassembled WGS sequence"/>
</dbReference>
<evidence type="ECO:0000313" key="5">
    <source>
        <dbReference type="EMBL" id="MDD1792556.1"/>
    </source>
</evidence>
<dbReference type="Pfam" id="PF12833">
    <property type="entry name" value="HTH_18"/>
    <property type="match status" value="1"/>
</dbReference>
<dbReference type="PANTHER" id="PTHR43280:SF10">
    <property type="entry name" value="REGULATORY PROTEIN POCR"/>
    <property type="match status" value="1"/>
</dbReference>
<dbReference type="PRINTS" id="PR00032">
    <property type="entry name" value="HTHARAC"/>
</dbReference>
<dbReference type="InterPro" id="IPR020449">
    <property type="entry name" value="Tscrpt_reg_AraC-type_HTH"/>
</dbReference>
<evidence type="ECO:0000256" key="1">
    <source>
        <dbReference type="ARBA" id="ARBA00023015"/>
    </source>
</evidence>
<keyword evidence="1" id="KW-0805">Transcription regulation</keyword>
<accession>A0ABT5QX13</accession>
<keyword evidence="2" id="KW-0238">DNA-binding</keyword>
<evidence type="ECO:0000259" key="4">
    <source>
        <dbReference type="PROSITE" id="PS01124"/>
    </source>
</evidence>
<dbReference type="RefSeq" id="WP_274163453.1">
    <property type="nucleotide sequence ID" value="NZ_JAJUBC010000004.1"/>
</dbReference>
<name>A0ABT5QX13_9GAMM</name>